<accession>A0A166J135</accession>
<dbReference type="Gene3D" id="3.40.50.2000">
    <property type="entry name" value="Glycogen Phosphorylase B"/>
    <property type="match status" value="2"/>
</dbReference>
<keyword evidence="1" id="KW-0808">Transferase</keyword>
<proteinExistence type="predicted"/>
<reference evidence="4 5" key="1">
    <citation type="submission" date="2015-08" db="EMBL/GenBank/DDBJ databases">
        <title>Draft Genome Sequences of 11 Lactococcus lactis subspecies cremoris strains.</title>
        <authorList>
            <person name="Wels M."/>
            <person name="Backus L."/>
            <person name="Boekhorst J."/>
            <person name="Dijkstra A."/>
            <person name="Beerthuizen M."/>
            <person name="Siezen R."/>
            <person name="Bachmann H."/>
            <person name="Van Hijum S."/>
        </authorList>
    </citation>
    <scope>NUCLEOTIDE SEQUENCE [LARGE SCALE GENOMIC DNA]</scope>
    <source>
        <strain evidence="4 5">KW10</strain>
    </source>
</reference>
<comment type="caution">
    <text evidence="4">The sequence shown here is derived from an EMBL/GenBank/DDBJ whole genome shotgun (WGS) entry which is preliminary data.</text>
</comment>
<evidence type="ECO:0000259" key="2">
    <source>
        <dbReference type="Pfam" id="PF26334"/>
    </source>
</evidence>
<dbReference type="AlphaFoldDB" id="A0A166J135"/>
<evidence type="ECO:0000256" key="1">
    <source>
        <dbReference type="ARBA" id="ARBA00022679"/>
    </source>
</evidence>
<evidence type="ECO:0000259" key="3">
    <source>
        <dbReference type="Pfam" id="PF26337"/>
    </source>
</evidence>
<dbReference type="Pfam" id="PF26337">
    <property type="entry name" value="Gtf3_C"/>
    <property type="match status" value="1"/>
</dbReference>
<dbReference type="Proteomes" id="UP000076519">
    <property type="component" value="Unassembled WGS sequence"/>
</dbReference>
<dbReference type="InterPro" id="IPR058591">
    <property type="entry name" value="Gtf3_N"/>
</dbReference>
<dbReference type="EMBL" id="LIYF01000033">
    <property type="protein sequence ID" value="KZK05364.1"/>
    <property type="molecule type" value="Genomic_DNA"/>
</dbReference>
<feature type="domain" description="Glucosyltransferase 3-like C-terminal" evidence="3">
    <location>
        <begin position="190"/>
        <end position="347"/>
    </location>
</feature>
<sequence length="372" mass="43025">MTNWVVTNNSWHGAGGYPFWGGAGGKARFDFEETMVKDMDFKQLSLGFFGDPKDIDEHINGVTNAVKTGDIIFLQFPQFTSVFFMKCFIEKVTQTFGAKVVAYIHDVLPWRDPGNYNESARAEFFQTLSLCQGLIVHSDVMKNRLDEEFKYYDYNSNQVYIIQKYFGYRANRMTFDWKRKWDDFPNMSLDYAGNLDVAQFLNQLPENININVYGENKSITPNPNINLMGNFDSEAITHVLKGDFGLVWKSTTYPYITGLYGEYEKINAPHKLSMYLAADLPVIVSSQSAMAKYVKENNIGIVIDSLEDLPNIPEKITKEDYNKMVFNVNRIGNLIRSMFPAKWAVMQMIDKLDFEPNDDMKYFREHNGRPYR</sequence>
<feature type="domain" description="Glucosyltransferase 3-like N-terminal" evidence="2">
    <location>
        <begin position="22"/>
        <end position="147"/>
    </location>
</feature>
<dbReference type="PIRSF" id="PIRSF007023">
    <property type="entry name" value="UDP-Galf_transf"/>
    <property type="match status" value="1"/>
</dbReference>
<dbReference type="PATRIC" id="fig|1359.32.peg.1291"/>
<organism evidence="4 5">
    <name type="scientific">Lactococcus lactis subsp. cremoris</name>
    <name type="common">Streptococcus cremoris</name>
    <dbReference type="NCBI Taxonomy" id="1359"/>
    <lineage>
        <taxon>Bacteria</taxon>
        <taxon>Bacillati</taxon>
        <taxon>Bacillota</taxon>
        <taxon>Bacilli</taxon>
        <taxon>Lactobacillales</taxon>
        <taxon>Streptococcaceae</taxon>
        <taxon>Lactococcus</taxon>
    </lineage>
</organism>
<gene>
    <name evidence="4" type="ORF">AB996_1966</name>
</gene>
<name>A0A166J135_LACLC</name>
<evidence type="ECO:0000313" key="4">
    <source>
        <dbReference type="EMBL" id="KZK05364.1"/>
    </source>
</evidence>
<dbReference type="Pfam" id="PF26334">
    <property type="entry name" value="Gtf3_N"/>
    <property type="match status" value="1"/>
</dbReference>
<protein>
    <submittedName>
        <fullName evidence="4">Nucleotide sugar synthetase-like protein</fullName>
    </submittedName>
</protein>
<evidence type="ECO:0000313" key="5">
    <source>
        <dbReference type="Proteomes" id="UP000076519"/>
    </source>
</evidence>
<dbReference type="RefSeq" id="WP_063282198.1">
    <property type="nucleotide sequence ID" value="NZ_LIYF01000033.1"/>
</dbReference>
<dbReference type="InterPro" id="IPR058592">
    <property type="entry name" value="Gtf3_C"/>
</dbReference>